<dbReference type="InterPro" id="IPR050557">
    <property type="entry name" value="RTX_toxin/Mannuronan_C5-epim"/>
</dbReference>
<dbReference type="InterPro" id="IPR018511">
    <property type="entry name" value="Hemolysin-typ_Ca-bd_CS"/>
</dbReference>
<dbReference type="PANTHER" id="PTHR38340:SF1">
    <property type="entry name" value="S-LAYER PROTEIN"/>
    <property type="match status" value="1"/>
</dbReference>
<feature type="signal peptide" evidence="4">
    <location>
        <begin position="1"/>
        <end position="23"/>
    </location>
</feature>
<feature type="region of interest" description="Disordered" evidence="3">
    <location>
        <begin position="413"/>
        <end position="472"/>
    </location>
</feature>
<dbReference type="InterPro" id="IPR001343">
    <property type="entry name" value="Hemolysn_Ca-bd"/>
</dbReference>
<dbReference type="Pfam" id="PF00353">
    <property type="entry name" value="HemolysinCabind"/>
    <property type="match status" value="2"/>
</dbReference>
<evidence type="ECO:0000256" key="2">
    <source>
        <dbReference type="ARBA" id="ARBA00022525"/>
    </source>
</evidence>
<evidence type="ECO:0000256" key="4">
    <source>
        <dbReference type="SAM" id="SignalP"/>
    </source>
</evidence>
<dbReference type="PRINTS" id="PR00313">
    <property type="entry name" value="CABNDNGRPT"/>
</dbReference>
<dbReference type="PANTHER" id="PTHR38340">
    <property type="entry name" value="S-LAYER PROTEIN"/>
    <property type="match status" value="1"/>
</dbReference>
<organism evidence="5 6">
    <name type="scientific">Nocardioides cavernae</name>
    <dbReference type="NCBI Taxonomy" id="1921566"/>
    <lineage>
        <taxon>Bacteria</taxon>
        <taxon>Bacillati</taxon>
        <taxon>Actinomycetota</taxon>
        <taxon>Actinomycetes</taxon>
        <taxon>Propionibacteriales</taxon>
        <taxon>Nocardioidaceae</taxon>
        <taxon>Nocardioides</taxon>
    </lineage>
</organism>
<keyword evidence="2" id="KW-0964">Secreted</keyword>
<dbReference type="Proteomes" id="UP000618818">
    <property type="component" value="Unassembled WGS sequence"/>
</dbReference>
<evidence type="ECO:0008006" key="7">
    <source>
        <dbReference type="Google" id="ProtNLM"/>
    </source>
</evidence>
<name>A0ABR8N8F6_9ACTN</name>
<keyword evidence="4" id="KW-0732">Signal</keyword>
<protein>
    <recommendedName>
        <fullName evidence="7">Calcium-binding protein</fullName>
    </recommendedName>
</protein>
<sequence>MRTTALPVAGLLGLALLAPASWAAPATAAGETCRGEAATLVGTGDKVTGTEGRDVIVTARAGVVDSLGGDDLVCVAPTRVGSNVLVIDAGSGDDVVDTTATPVGNYVTTTLGAGSDTFVGGQASDTVHGGDGKDPWVDTERDVLDTGGSGDHVFTGSPGSTNHDVVRLGEGRDQVHVGSPAVGGDFVLDGGEGFDGIDLQSGSTDVVLDMAAGTFTSPAGTAAFTGIESVGITAGEASVTYRGTEGKDSLEIRPEGGTPTLDVTTGDGDDEVAVPDAAISAGSRIDMGAGRDELVVASKTGELAIDLTRQLLTVQGVEATATGVEDTWLMAPTVALTGDPGDNDLTWSGCDATLSGGAGNDALQWNYDYLFETYEFRCAGEVSMDGGDGRDFLRSSGGDDLLIGGRGHDKVFGRGGDDTIRGGTGDDKLDGGEGRDDIRGGTGKDRLIGRADNDTLLGGRGRDTADGGQGRDRCVAERETRCER</sequence>
<evidence type="ECO:0000313" key="6">
    <source>
        <dbReference type="Proteomes" id="UP000618818"/>
    </source>
</evidence>
<keyword evidence="6" id="KW-1185">Reference proteome</keyword>
<feature type="chain" id="PRO_5046775912" description="Calcium-binding protein" evidence="4">
    <location>
        <begin position="24"/>
        <end position="484"/>
    </location>
</feature>
<dbReference type="SUPFAM" id="SSF51120">
    <property type="entry name" value="beta-Roll"/>
    <property type="match status" value="2"/>
</dbReference>
<dbReference type="RefSeq" id="WP_191194208.1">
    <property type="nucleotide sequence ID" value="NZ_JACXYZ010000001.1"/>
</dbReference>
<evidence type="ECO:0000256" key="3">
    <source>
        <dbReference type="SAM" id="MobiDB-lite"/>
    </source>
</evidence>
<comment type="caution">
    <text evidence="5">The sequence shown here is derived from an EMBL/GenBank/DDBJ whole genome shotgun (WGS) entry which is preliminary data.</text>
</comment>
<dbReference type="Gene3D" id="2.150.10.10">
    <property type="entry name" value="Serralysin-like metalloprotease, C-terminal"/>
    <property type="match status" value="2"/>
</dbReference>
<accession>A0ABR8N8F6</accession>
<comment type="subcellular location">
    <subcellularLocation>
        <location evidence="1">Secreted</location>
    </subcellularLocation>
</comment>
<proteinExistence type="predicted"/>
<gene>
    <name evidence="5" type="ORF">IEZ26_07375</name>
</gene>
<evidence type="ECO:0000256" key="1">
    <source>
        <dbReference type="ARBA" id="ARBA00004613"/>
    </source>
</evidence>
<feature type="region of interest" description="Disordered" evidence="3">
    <location>
        <begin position="248"/>
        <end position="269"/>
    </location>
</feature>
<dbReference type="PROSITE" id="PS00330">
    <property type="entry name" value="HEMOLYSIN_CALCIUM"/>
    <property type="match status" value="2"/>
</dbReference>
<dbReference type="InterPro" id="IPR011049">
    <property type="entry name" value="Serralysin-like_metalloprot_C"/>
</dbReference>
<feature type="compositionally biased region" description="Basic and acidic residues" evidence="3">
    <location>
        <begin position="460"/>
        <end position="472"/>
    </location>
</feature>
<evidence type="ECO:0000313" key="5">
    <source>
        <dbReference type="EMBL" id="MBD3924433.1"/>
    </source>
</evidence>
<feature type="compositionally biased region" description="Basic and acidic residues" evidence="3">
    <location>
        <begin position="413"/>
        <end position="453"/>
    </location>
</feature>
<dbReference type="EMBL" id="JACXYZ010000001">
    <property type="protein sequence ID" value="MBD3924433.1"/>
    <property type="molecule type" value="Genomic_DNA"/>
</dbReference>
<reference evidence="5 6" key="1">
    <citation type="submission" date="2020-09" db="EMBL/GenBank/DDBJ databases">
        <title>novel species in genus Nocardioides.</title>
        <authorList>
            <person name="Zhang G."/>
        </authorList>
    </citation>
    <scope>NUCLEOTIDE SEQUENCE [LARGE SCALE GENOMIC DNA]</scope>
    <source>
        <strain evidence="5 6">KCTC 39551</strain>
    </source>
</reference>